<protein>
    <submittedName>
        <fullName evidence="2">PROTEIN NLP8</fullName>
    </submittedName>
</protein>
<reference evidence="2" key="1">
    <citation type="submission" date="2022-11" db="EMBL/GenBank/DDBJ databases">
        <authorList>
            <person name="Hyden B.L."/>
            <person name="Feng K."/>
            <person name="Yates T."/>
            <person name="Jawdy S."/>
            <person name="Smart L.B."/>
            <person name="Muchero W."/>
        </authorList>
    </citation>
    <scope>NUCLEOTIDE SEQUENCE</scope>
    <source>
        <tissue evidence="2">Shoot tip</tissue>
    </source>
</reference>
<dbReference type="Pfam" id="PF22922">
    <property type="entry name" value="GAF_NLP"/>
    <property type="match status" value="1"/>
</dbReference>
<accession>A0A9Q0UQA7</accession>
<dbReference type="PANTHER" id="PTHR32002">
    <property type="entry name" value="PROTEIN NLP8"/>
    <property type="match status" value="1"/>
</dbReference>
<gene>
    <name evidence="2" type="ORF">OIU74_005691</name>
</gene>
<dbReference type="AlphaFoldDB" id="A0A9Q0UQA7"/>
<comment type="caution">
    <text evidence="2">The sequence shown here is derived from an EMBL/GenBank/DDBJ whole genome shotgun (WGS) entry which is preliminary data.</text>
</comment>
<dbReference type="InterPro" id="IPR055081">
    <property type="entry name" value="NLP1-9_GAF"/>
</dbReference>
<evidence type="ECO:0000259" key="1">
    <source>
        <dbReference type="Pfam" id="PF22922"/>
    </source>
</evidence>
<dbReference type="InterPro" id="IPR045012">
    <property type="entry name" value="NLP"/>
</dbReference>
<name>A0A9Q0UQA7_9ROSI</name>
<reference evidence="2" key="2">
    <citation type="journal article" date="2023" name="Int. J. Mol. Sci.">
        <title>De Novo Assembly and Annotation of 11 Diverse Shrub Willow (Salix) Genomes Reveals Novel Gene Organization in Sex-Linked Regions.</title>
        <authorList>
            <person name="Hyden B."/>
            <person name="Feng K."/>
            <person name="Yates T.B."/>
            <person name="Jawdy S."/>
            <person name="Cereghino C."/>
            <person name="Smart L.B."/>
            <person name="Muchero W."/>
        </authorList>
    </citation>
    <scope>NUCLEOTIDE SEQUENCE</scope>
    <source>
        <tissue evidence="2">Shoot tip</tissue>
    </source>
</reference>
<dbReference type="GO" id="GO:0003700">
    <property type="term" value="F:DNA-binding transcription factor activity"/>
    <property type="evidence" value="ECO:0007669"/>
    <property type="project" value="InterPro"/>
</dbReference>
<evidence type="ECO:0000313" key="3">
    <source>
        <dbReference type="Proteomes" id="UP001151752"/>
    </source>
</evidence>
<sequence length="229" mass="25567">METSLLINKLVECAKEIEGGHLDDADLLLEEIIAANESFSKPTKSLVKYYAEALWVPALLMVIAEKAELVILRCIIQNECEEEGDPTIMREGNVWSSECPSINEIAASSEIFDILESVCHVYKLPLALTWISDGRETTKNSEGKNPLRIEDSACYVNDLGATEFVEICAGFDLEEGQGVAGKALRSNIYFVPDVSDLYPAHYPFVYEAWKFGLHGAVAIKLRNTYRSYF</sequence>
<feature type="domain" description="NLP1-9 GAF" evidence="1">
    <location>
        <begin position="101"/>
        <end position="226"/>
    </location>
</feature>
<dbReference type="EMBL" id="JAPFFM010000011">
    <property type="protein sequence ID" value="KAJ6733943.1"/>
    <property type="molecule type" value="Genomic_DNA"/>
</dbReference>
<dbReference type="PANTHER" id="PTHR32002:SF46">
    <property type="entry name" value="PROTEIN NLP2"/>
    <property type="match status" value="1"/>
</dbReference>
<proteinExistence type="predicted"/>
<evidence type="ECO:0000313" key="2">
    <source>
        <dbReference type="EMBL" id="KAJ6733943.1"/>
    </source>
</evidence>
<keyword evidence="3" id="KW-1185">Reference proteome</keyword>
<organism evidence="2 3">
    <name type="scientific">Salix koriyanagi</name>
    <dbReference type="NCBI Taxonomy" id="2511006"/>
    <lineage>
        <taxon>Eukaryota</taxon>
        <taxon>Viridiplantae</taxon>
        <taxon>Streptophyta</taxon>
        <taxon>Embryophyta</taxon>
        <taxon>Tracheophyta</taxon>
        <taxon>Spermatophyta</taxon>
        <taxon>Magnoliopsida</taxon>
        <taxon>eudicotyledons</taxon>
        <taxon>Gunneridae</taxon>
        <taxon>Pentapetalae</taxon>
        <taxon>rosids</taxon>
        <taxon>fabids</taxon>
        <taxon>Malpighiales</taxon>
        <taxon>Salicaceae</taxon>
        <taxon>Saliceae</taxon>
        <taxon>Salix</taxon>
    </lineage>
</organism>
<dbReference type="Proteomes" id="UP001151752">
    <property type="component" value="Chromosome 7"/>
</dbReference>